<evidence type="ECO:0000313" key="2">
    <source>
        <dbReference type="EMBL" id="MED6236356.1"/>
    </source>
</evidence>
<name>A0ABU7AEY1_9TELE</name>
<accession>A0ABU7AEY1</accession>
<evidence type="ECO:0000313" key="3">
    <source>
        <dbReference type="Proteomes" id="UP001345963"/>
    </source>
</evidence>
<feature type="region of interest" description="Disordered" evidence="1">
    <location>
        <begin position="27"/>
        <end position="66"/>
    </location>
</feature>
<protein>
    <submittedName>
        <fullName evidence="2">Uncharacterized protein</fullName>
    </submittedName>
</protein>
<comment type="caution">
    <text evidence="2">The sequence shown here is derived from an EMBL/GenBank/DDBJ whole genome shotgun (WGS) entry which is preliminary data.</text>
</comment>
<dbReference type="Proteomes" id="UP001345963">
    <property type="component" value="Unassembled WGS sequence"/>
</dbReference>
<dbReference type="EMBL" id="JAHUTI010011766">
    <property type="protein sequence ID" value="MED6236356.1"/>
    <property type="molecule type" value="Genomic_DNA"/>
</dbReference>
<keyword evidence="3" id="KW-1185">Reference proteome</keyword>
<evidence type="ECO:0000256" key="1">
    <source>
        <dbReference type="SAM" id="MobiDB-lite"/>
    </source>
</evidence>
<reference evidence="2 3" key="1">
    <citation type="submission" date="2021-07" db="EMBL/GenBank/DDBJ databases">
        <authorList>
            <person name="Palmer J.M."/>
        </authorList>
    </citation>
    <scope>NUCLEOTIDE SEQUENCE [LARGE SCALE GENOMIC DNA]</scope>
    <source>
        <strain evidence="2 3">AT_MEX2019</strain>
        <tissue evidence="2">Muscle</tissue>
    </source>
</reference>
<gene>
    <name evidence="2" type="ORF">ATANTOWER_007923</name>
</gene>
<organism evidence="2 3">
    <name type="scientific">Ataeniobius toweri</name>
    <dbReference type="NCBI Taxonomy" id="208326"/>
    <lineage>
        <taxon>Eukaryota</taxon>
        <taxon>Metazoa</taxon>
        <taxon>Chordata</taxon>
        <taxon>Craniata</taxon>
        <taxon>Vertebrata</taxon>
        <taxon>Euteleostomi</taxon>
        <taxon>Actinopterygii</taxon>
        <taxon>Neopterygii</taxon>
        <taxon>Teleostei</taxon>
        <taxon>Neoteleostei</taxon>
        <taxon>Acanthomorphata</taxon>
        <taxon>Ovalentaria</taxon>
        <taxon>Atherinomorphae</taxon>
        <taxon>Cyprinodontiformes</taxon>
        <taxon>Goodeidae</taxon>
        <taxon>Ataeniobius</taxon>
    </lineage>
</organism>
<proteinExistence type="predicted"/>
<sequence length="66" mass="7431">MHFNPFISGILKWVTGELVPISNSLRRRGRVHPGHGHQSIAGEHRDIQPRTHPFTPKGNLEGLNMT</sequence>